<dbReference type="Pfam" id="PF03184">
    <property type="entry name" value="DDE_1"/>
    <property type="match status" value="1"/>
</dbReference>
<evidence type="ECO:0000313" key="2">
    <source>
        <dbReference type="EMBL" id="KAF0702245.1"/>
    </source>
</evidence>
<gene>
    <name evidence="2" type="ORF">FWK35_00038126</name>
</gene>
<dbReference type="PANTHER" id="PTHR19303:SF74">
    <property type="entry name" value="POGO TRANSPOSABLE ELEMENT WITH KRAB DOMAIN"/>
    <property type="match status" value="1"/>
</dbReference>
<dbReference type="GO" id="GO:0005634">
    <property type="term" value="C:nucleus"/>
    <property type="evidence" value="ECO:0007669"/>
    <property type="project" value="TreeGrafter"/>
</dbReference>
<dbReference type="Proteomes" id="UP000478052">
    <property type="component" value="Unassembled WGS sequence"/>
</dbReference>
<keyword evidence="3" id="KW-1185">Reference proteome</keyword>
<evidence type="ECO:0000259" key="1">
    <source>
        <dbReference type="Pfam" id="PF03184"/>
    </source>
</evidence>
<proteinExistence type="predicted"/>
<sequence>MIFRRGVKYPEKVINHTKSAISLMMCGSASGVLLPPYVIYSSEGIMDPWRQNGPKGFPCCTNPCCSRGTRYNRTSHGWIDVATFSEWFRSTFLPHAYRLPGKKLLIGDNLSSHFTPDVLKSCEENDIAFVCFPPNSTHLCQPLDVCFFRPFKKSWRNVIYNYKMTNKNAKTIPKCDFPTLLKECLNNMNVDKKTNTYEQIKNNLVSGFKARGIVLFNPDGVLRRLPDYNDDHANEVNNNLIEFLKEQRFSPSTQIKINVYALHLE</sequence>
<dbReference type="EMBL" id="VUJU01014367">
    <property type="protein sequence ID" value="KAF0702245.1"/>
    <property type="molecule type" value="Genomic_DNA"/>
</dbReference>
<dbReference type="AlphaFoldDB" id="A0A6G0VMG9"/>
<dbReference type="InterPro" id="IPR050863">
    <property type="entry name" value="CenT-Element_Derived"/>
</dbReference>
<feature type="domain" description="DDE-1" evidence="1">
    <location>
        <begin position="19"/>
        <end position="172"/>
    </location>
</feature>
<dbReference type="InterPro" id="IPR004875">
    <property type="entry name" value="DDE_SF_endonuclease_dom"/>
</dbReference>
<dbReference type="InterPro" id="IPR036397">
    <property type="entry name" value="RNaseH_sf"/>
</dbReference>
<organism evidence="2 3">
    <name type="scientific">Aphis craccivora</name>
    <name type="common">Cowpea aphid</name>
    <dbReference type="NCBI Taxonomy" id="307492"/>
    <lineage>
        <taxon>Eukaryota</taxon>
        <taxon>Metazoa</taxon>
        <taxon>Ecdysozoa</taxon>
        <taxon>Arthropoda</taxon>
        <taxon>Hexapoda</taxon>
        <taxon>Insecta</taxon>
        <taxon>Pterygota</taxon>
        <taxon>Neoptera</taxon>
        <taxon>Paraneoptera</taxon>
        <taxon>Hemiptera</taxon>
        <taxon>Sternorrhyncha</taxon>
        <taxon>Aphidomorpha</taxon>
        <taxon>Aphidoidea</taxon>
        <taxon>Aphididae</taxon>
        <taxon>Aphidini</taxon>
        <taxon>Aphis</taxon>
        <taxon>Aphis</taxon>
    </lineage>
</organism>
<dbReference type="Gene3D" id="3.30.420.10">
    <property type="entry name" value="Ribonuclease H-like superfamily/Ribonuclease H"/>
    <property type="match status" value="1"/>
</dbReference>
<comment type="caution">
    <text evidence="2">The sequence shown here is derived from an EMBL/GenBank/DDBJ whole genome shotgun (WGS) entry which is preliminary data.</text>
</comment>
<dbReference type="OrthoDB" id="6625177at2759"/>
<reference evidence="2 3" key="1">
    <citation type="submission" date="2019-08" db="EMBL/GenBank/DDBJ databases">
        <title>Whole genome of Aphis craccivora.</title>
        <authorList>
            <person name="Voronova N.V."/>
            <person name="Shulinski R.S."/>
            <person name="Bandarenka Y.V."/>
            <person name="Zhorov D.G."/>
            <person name="Warner D."/>
        </authorList>
    </citation>
    <scope>NUCLEOTIDE SEQUENCE [LARGE SCALE GENOMIC DNA]</scope>
    <source>
        <strain evidence="2">180601</strain>
        <tissue evidence="2">Whole Body</tissue>
    </source>
</reference>
<evidence type="ECO:0000313" key="3">
    <source>
        <dbReference type="Proteomes" id="UP000478052"/>
    </source>
</evidence>
<dbReference type="PANTHER" id="PTHR19303">
    <property type="entry name" value="TRANSPOSON"/>
    <property type="match status" value="1"/>
</dbReference>
<protein>
    <submittedName>
        <fullName evidence="2">DDE-1 domain-containing protein</fullName>
    </submittedName>
</protein>
<name>A0A6G0VMG9_APHCR</name>
<accession>A0A6G0VMG9</accession>
<dbReference type="GO" id="GO:0003677">
    <property type="term" value="F:DNA binding"/>
    <property type="evidence" value="ECO:0007669"/>
    <property type="project" value="TreeGrafter"/>
</dbReference>